<dbReference type="Pfam" id="PF05618">
    <property type="entry name" value="Zn_protease"/>
    <property type="match status" value="1"/>
</dbReference>
<reference evidence="2" key="2">
    <citation type="submission" date="2020-09" db="EMBL/GenBank/DDBJ databases">
        <authorList>
            <person name="Sun Q."/>
            <person name="Kim S."/>
        </authorList>
    </citation>
    <scope>NUCLEOTIDE SEQUENCE</scope>
    <source>
        <strain evidence="2">KCTC 23224</strain>
    </source>
</reference>
<accession>A0A8J3CVS3</accession>
<dbReference type="PANTHER" id="PTHR38037:SF2">
    <property type="entry name" value="ATP-DEPENDENT ZINC PROTEASE DOMAIN-CONTAINING PROTEIN-RELATED"/>
    <property type="match status" value="1"/>
</dbReference>
<sequence length="151" mass="17278">MSNKKIIGRKEKISFLDWGIANISAKIDTGAYTSSIHCDFAEEREENGSKVLYFKLLSVLDRKYSGKELRATNYTQKRVKNSFGEAEVRYKVSTKVRMFGEEFEAEFTLTDRSKMRNAVLIGRKLIQGRFLVDVSQVHLSTPRKNITSPTS</sequence>
<organism evidence="2 3">
    <name type="scientific">Mongoliitalea lutea</name>
    <dbReference type="NCBI Taxonomy" id="849756"/>
    <lineage>
        <taxon>Bacteria</taxon>
        <taxon>Pseudomonadati</taxon>
        <taxon>Bacteroidota</taxon>
        <taxon>Cytophagia</taxon>
        <taxon>Cytophagales</taxon>
        <taxon>Cyclobacteriaceae</taxon>
        <taxon>Mongoliitalea</taxon>
    </lineage>
</organism>
<dbReference type="InterPro" id="IPR021109">
    <property type="entry name" value="Peptidase_aspartic_dom_sf"/>
</dbReference>
<evidence type="ECO:0000313" key="3">
    <source>
        <dbReference type="Proteomes" id="UP000642809"/>
    </source>
</evidence>
<dbReference type="Proteomes" id="UP000642809">
    <property type="component" value="Unassembled WGS sequence"/>
</dbReference>
<evidence type="ECO:0000313" key="2">
    <source>
        <dbReference type="EMBL" id="GHB35657.1"/>
    </source>
</evidence>
<dbReference type="RefSeq" id="WP_189580563.1">
    <property type="nucleotide sequence ID" value="NZ_BMYF01000008.1"/>
</dbReference>
<dbReference type="SUPFAM" id="SSF50630">
    <property type="entry name" value="Acid proteases"/>
    <property type="match status" value="1"/>
</dbReference>
<dbReference type="EMBL" id="BMYF01000008">
    <property type="protein sequence ID" value="GHB35657.1"/>
    <property type="molecule type" value="Genomic_DNA"/>
</dbReference>
<dbReference type="Gene3D" id="2.40.70.10">
    <property type="entry name" value="Acid Proteases"/>
    <property type="match status" value="1"/>
</dbReference>
<feature type="domain" description="Retropepsin-like aspartic endopeptidase" evidence="1">
    <location>
        <begin position="6"/>
        <end position="138"/>
    </location>
</feature>
<gene>
    <name evidence="2" type="ORF">GCM10008106_16430</name>
</gene>
<evidence type="ECO:0000259" key="1">
    <source>
        <dbReference type="Pfam" id="PF05618"/>
    </source>
</evidence>
<dbReference type="PANTHER" id="PTHR38037">
    <property type="entry name" value="ZN_PROTEASE DOMAIN-CONTAINING PROTEIN"/>
    <property type="match status" value="1"/>
</dbReference>
<name>A0A8J3CVS3_9BACT</name>
<reference evidence="2" key="1">
    <citation type="journal article" date="2014" name="Int. J. Syst. Evol. Microbiol.">
        <title>Complete genome sequence of Corynebacterium casei LMG S-19264T (=DSM 44701T), isolated from a smear-ripened cheese.</title>
        <authorList>
            <consortium name="US DOE Joint Genome Institute (JGI-PGF)"/>
            <person name="Walter F."/>
            <person name="Albersmeier A."/>
            <person name="Kalinowski J."/>
            <person name="Ruckert C."/>
        </authorList>
    </citation>
    <scope>NUCLEOTIDE SEQUENCE</scope>
    <source>
        <strain evidence="2">KCTC 23224</strain>
    </source>
</reference>
<keyword evidence="3" id="KW-1185">Reference proteome</keyword>
<proteinExistence type="predicted"/>
<protein>
    <submittedName>
        <fullName evidence="2">Ribosomal protein S6 modification protein</fullName>
    </submittedName>
</protein>
<dbReference type="AlphaFoldDB" id="A0A8J3CVS3"/>
<comment type="caution">
    <text evidence="2">The sequence shown here is derived from an EMBL/GenBank/DDBJ whole genome shotgun (WGS) entry which is preliminary data.</text>
</comment>
<dbReference type="InterPro" id="IPR008503">
    <property type="entry name" value="Asp_endopeptidase"/>
</dbReference>